<dbReference type="Pfam" id="PF08646">
    <property type="entry name" value="Rep_fac-A_C"/>
    <property type="match status" value="1"/>
</dbReference>
<dbReference type="GO" id="GO:0003677">
    <property type="term" value="F:DNA binding"/>
    <property type="evidence" value="ECO:0007669"/>
    <property type="project" value="UniProtKB-KW"/>
</dbReference>
<feature type="domain" description="Replication factor A C-terminal" evidence="2">
    <location>
        <begin position="485"/>
        <end position="599"/>
    </location>
</feature>
<accession>A0A167MGQ8</accession>
<keyword evidence="5" id="KW-1185">Reference proteome</keyword>
<dbReference type="OrthoDB" id="10045553at2759"/>
<dbReference type="InterPro" id="IPR013955">
    <property type="entry name" value="Rep_factor-A_C"/>
</dbReference>
<organism evidence="4 5">
    <name type="scientific">Calocera viscosa (strain TUFC12733)</name>
    <dbReference type="NCBI Taxonomy" id="1330018"/>
    <lineage>
        <taxon>Eukaryota</taxon>
        <taxon>Fungi</taxon>
        <taxon>Dikarya</taxon>
        <taxon>Basidiomycota</taxon>
        <taxon>Agaricomycotina</taxon>
        <taxon>Dacrymycetes</taxon>
        <taxon>Dacrymycetales</taxon>
        <taxon>Dacrymycetaceae</taxon>
        <taxon>Calocera</taxon>
    </lineage>
</organism>
<evidence type="ECO:0000259" key="2">
    <source>
        <dbReference type="Pfam" id="PF08646"/>
    </source>
</evidence>
<gene>
    <name evidence="4" type="ORF">CALVIDRAFT_563764</name>
</gene>
<name>A0A167MGQ8_CALVF</name>
<protein>
    <recommendedName>
        <fullName evidence="6">Replication protein A subunit</fullName>
    </recommendedName>
</protein>
<keyword evidence="1" id="KW-0238">DNA-binding</keyword>
<evidence type="ECO:0000259" key="3">
    <source>
        <dbReference type="Pfam" id="PF16900"/>
    </source>
</evidence>
<dbReference type="InterPro" id="IPR031657">
    <property type="entry name" value="REPA_OB_2"/>
</dbReference>
<dbReference type="Gene3D" id="2.40.50.140">
    <property type="entry name" value="Nucleic acid-binding proteins"/>
    <property type="match status" value="3"/>
</dbReference>
<evidence type="ECO:0008006" key="6">
    <source>
        <dbReference type="Google" id="ProtNLM"/>
    </source>
</evidence>
<evidence type="ECO:0000313" key="5">
    <source>
        <dbReference type="Proteomes" id="UP000076738"/>
    </source>
</evidence>
<sequence length="618" mass="69551">MAFGRPDRYSAVVQVLKVEELLKLGSNTSYRPKLWHLRISDGQNDIYTLSAGVFVPLMIELGELIAGDVIQVTGYQQGVPMGSNRSVVRIVEYVWLRRETVILGTPSNLKMDLHPDLGHGMLERTHLSAGYLAQDTNPPPPIVKASSTSVGWYTVYARGLEAGDEMTADPAPGPPAVPIPDGPRQTVNGVPLIKIAQINEDRDEFVVFARVFEIGPVRELDAAGGTKVERVMAILHDRSGEVALVAFGNNVPKVYRIDQASVNISDPQYKRVPHTYQLQVDKDTVIQEIPDSGLLPMIYFNFNPIVDVERMRINATCDVLAVVARETPSIIGTTLVRKGGDERTVSRRKELWLVDDSAVLVRFTAFDDYANMFEGMQEHVVALKNVLVDFRDGPCLKTQSGKTMVYFDDSNPTHAKLKAWWISPQNERQLWRSLTGSFSADGFPHGSMIMPNETSTIKHADDNKFGLKGEVTFCVVAKFEFRAMREDYIYMGCPFEDCNKKTDAAQLVNGVYICGICRQSYLAPAPKYRLNVKIFDPTGSHWINIFNGAASRLLNASASDMLRWRRGTHEQMHIYRWRFDEAEKLRFRMVIKATADRWGREHNKPSWVGIHMEEVPET</sequence>
<evidence type="ECO:0000313" key="4">
    <source>
        <dbReference type="EMBL" id="KZO96694.1"/>
    </source>
</evidence>
<dbReference type="SUPFAM" id="SSF50249">
    <property type="entry name" value="Nucleic acid-binding proteins"/>
    <property type="match status" value="3"/>
</dbReference>
<feature type="domain" description="Replication protein A OB" evidence="3">
    <location>
        <begin position="305"/>
        <end position="404"/>
    </location>
</feature>
<dbReference type="Pfam" id="PF16900">
    <property type="entry name" value="REPA_OB_2"/>
    <property type="match status" value="1"/>
</dbReference>
<proteinExistence type="predicted"/>
<dbReference type="EMBL" id="KV417283">
    <property type="protein sequence ID" value="KZO96694.1"/>
    <property type="molecule type" value="Genomic_DNA"/>
</dbReference>
<evidence type="ECO:0000256" key="1">
    <source>
        <dbReference type="ARBA" id="ARBA00023125"/>
    </source>
</evidence>
<dbReference type="InterPro" id="IPR012340">
    <property type="entry name" value="NA-bd_OB-fold"/>
</dbReference>
<dbReference type="AlphaFoldDB" id="A0A167MGQ8"/>
<dbReference type="Proteomes" id="UP000076738">
    <property type="component" value="Unassembled WGS sequence"/>
</dbReference>
<dbReference type="STRING" id="1330018.A0A167MGQ8"/>
<reference evidence="4 5" key="1">
    <citation type="journal article" date="2016" name="Mol. Biol. Evol.">
        <title>Comparative Genomics of Early-Diverging Mushroom-Forming Fungi Provides Insights into the Origins of Lignocellulose Decay Capabilities.</title>
        <authorList>
            <person name="Nagy L.G."/>
            <person name="Riley R."/>
            <person name="Tritt A."/>
            <person name="Adam C."/>
            <person name="Daum C."/>
            <person name="Floudas D."/>
            <person name="Sun H."/>
            <person name="Yadav J.S."/>
            <person name="Pangilinan J."/>
            <person name="Larsson K.H."/>
            <person name="Matsuura K."/>
            <person name="Barry K."/>
            <person name="Labutti K."/>
            <person name="Kuo R."/>
            <person name="Ohm R.A."/>
            <person name="Bhattacharya S.S."/>
            <person name="Shirouzu T."/>
            <person name="Yoshinaga Y."/>
            <person name="Martin F.M."/>
            <person name="Grigoriev I.V."/>
            <person name="Hibbett D.S."/>
        </authorList>
    </citation>
    <scope>NUCLEOTIDE SEQUENCE [LARGE SCALE GENOMIC DNA]</scope>
    <source>
        <strain evidence="4 5">TUFC12733</strain>
    </source>
</reference>